<reference evidence="1" key="1">
    <citation type="submission" date="2012-08" db="EMBL/GenBank/DDBJ databases">
        <title>Comparative genomics of metastatic and non-metastatic Leishmania guyanensis provides insights into polygenic factors involved in Leishmania RNA virus infection.</title>
        <authorList>
            <person name="Smith D."/>
            <person name="Hertz-Fowler C."/>
            <person name="Martin R."/>
            <person name="Dickens N."/>
            <person name="Fasel N."/>
            <person name="Falquet L."/>
            <person name="Beverley S."/>
            <person name="Zangger H."/>
            <person name="Calderon-Copete S."/>
            <person name="Mottram J."/>
            <person name="Xenarios I."/>
        </authorList>
    </citation>
    <scope>NUCLEOTIDE SEQUENCE</scope>
    <source>
        <strain evidence="1">MHOM/BR/75/M4147/SSU:IR2SAT-LUC</strain>
    </source>
</reference>
<protein>
    <submittedName>
        <fullName evidence="1">Uncharacterized protein</fullName>
    </submittedName>
</protein>
<gene>
    <name evidence="1" type="primary">LgM4147LRVhigh.20.00861.00370</name>
    <name evidence="1" type="ORF">BN36_2024340</name>
</gene>
<proteinExistence type="predicted"/>
<organism evidence="1">
    <name type="scientific">Leishmania guyanensis</name>
    <dbReference type="NCBI Taxonomy" id="5670"/>
    <lineage>
        <taxon>Eukaryota</taxon>
        <taxon>Discoba</taxon>
        <taxon>Euglenozoa</taxon>
        <taxon>Kinetoplastea</taxon>
        <taxon>Metakinetoplastina</taxon>
        <taxon>Trypanosomatida</taxon>
        <taxon>Trypanosomatidae</taxon>
        <taxon>Leishmaniinae</taxon>
        <taxon>Leishmania</taxon>
        <taxon>Leishmania guyanensis species complex</taxon>
    </lineage>
</organism>
<accession>A0A1E1IUG2</accession>
<sequence length="137" mass="15562">MLQCALAGWGVCYLRSIFFLFYLPFAGEAFALHVESRAAQHVTHRRVPFRCPGAHDVMQSTFFSCVLTPFPSYSSRVCLTLRGSFVAVVGVLWTPRNTKAQIRTDVHFPFAGHSLKRSRTAFYKLRWSAAHLLFSCE</sequence>
<dbReference type="AlphaFoldDB" id="A0A1E1IUG2"/>
<name>A0A1E1IUG2_LEIGU</name>
<evidence type="ECO:0000313" key="1">
    <source>
        <dbReference type="EMBL" id="CCM14934.1"/>
    </source>
</evidence>
<dbReference type="EMBL" id="CALQ01000725">
    <property type="protein sequence ID" value="CCM14934.1"/>
    <property type="molecule type" value="Genomic_DNA"/>
</dbReference>